<evidence type="ECO:0000259" key="2">
    <source>
        <dbReference type="Pfam" id="PF14065"/>
    </source>
</evidence>
<sequence length="403" mass="42814">MSRPAGGDVSNYLAIAQATEALRCLLAGAVQSDVPYAVQVEARKPPSEPVTEPTITVFCYRITPNVSRRNADTPTRDGDGRVLRRPTAAYDLHYLISCYGNEIQLVPQALLGSVARTLHEQPALSAQDLETAAGRAFLAGADLAASPQTVRLTPSKMDVEDLSKLWSMLIQTPYTPSIAFEASLVLLESRRTPAAGRPVREHRVRVVPGRHPVVEELRSRPACSDAEPRPGPVPVGHEVVLTGRDLNREKVTVDAGGELVAPSAVDDGRVVFTPPAGLAAGVHPVQVLHEVAFGDSSRILGSNGIAMARQATVTASEVTGGEVVATLDTEVGDRQRVSVLLDELDGTGSHRFDAAYPLPGPRDPKTVAVATADVAAGSYLLRVRIDGVETVTGEDLRTPAVEF</sequence>
<dbReference type="KEGG" id="spad:DVK44_33825"/>
<dbReference type="EMBL" id="CP031194">
    <property type="protein sequence ID" value="AXG81885.1"/>
    <property type="molecule type" value="Genomic_DNA"/>
</dbReference>
<organism evidence="3 4">
    <name type="scientific">Streptomyces paludis</name>
    <dbReference type="NCBI Taxonomy" id="2282738"/>
    <lineage>
        <taxon>Bacteria</taxon>
        <taxon>Bacillati</taxon>
        <taxon>Actinomycetota</taxon>
        <taxon>Actinomycetes</taxon>
        <taxon>Kitasatosporales</taxon>
        <taxon>Streptomycetaceae</taxon>
        <taxon>Streptomyces</taxon>
    </lineage>
</organism>
<dbReference type="CDD" id="cd00102">
    <property type="entry name" value="IPT"/>
    <property type="match status" value="1"/>
</dbReference>
<dbReference type="OrthoDB" id="527247at2"/>
<keyword evidence="4" id="KW-1185">Reference proteome</keyword>
<dbReference type="Proteomes" id="UP000253868">
    <property type="component" value="Chromosome"/>
</dbReference>
<protein>
    <submittedName>
        <fullName evidence="3">DUF4255 domain-containing protein</fullName>
    </submittedName>
</protein>
<evidence type="ECO:0000313" key="3">
    <source>
        <dbReference type="EMBL" id="AXG81885.1"/>
    </source>
</evidence>
<proteinExistence type="predicted"/>
<reference evidence="4" key="1">
    <citation type="submission" date="2018-07" db="EMBL/GenBank/DDBJ databases">
        <authorList>
            <person name="Zhao J."/>
        </authorList>
    </citation>
    <scope>NUCLEOTIDE SEQUENCE [LARGE SCALE GENOMIC DNA]</scope>
    <source>
        <strain evidence="4">GSSD-12</strain>
    </source>
</reference>
<dbReference type="InterPro" id="IPR013783">
    <property type="entry name" value="Ig-like_fold"/>
</dbReference>
<dbReference type="GO" id="GO:0005975">
    <property type="term" value="P:carbohydrate metabolic process"/>
    <property type="evidence" value="ECO:0007669"/>
    <property type="project" value="UniProtKB-ARBA"/>
</dbReference>
<feature type="domain" description="Pvc16 N-terminal" evidence="2">
    <location>
        <begin position="19"/>
        <end position="201"/>
    </location>
</feature>
<gene>
    <name evidence="3" type="ORF">DVK44_33825</name>
</gene>
<dbReference type="InterPro" id="IPR002909">
    <property type="entry name" value="IPT_dom"/>
</dbReference>
<dbReference type="InterPro" id="IPR025351">
    <property type="entry name" value="Pvc16_N"/>
</dbReference>
<dbReference type="AlphaFoldDB" id="A0A345HYW1"/>
<dbReference type="Gene3D" id="2.60.40.10">
    <property type="entry name" value="Immunoglobulins"/>
    <property type="match status" value="1"/>
</dbReference>
<evidence type="ECO:0000259" key="1">
    <source>
        <dbReference type="Pfam" id="PF01833"/>
    </source>
</evidence>
<name>A0A345HYW1_9ACTN</name>
<dbReference type="Pfam" id="PF01833">
    <property type="entry name" value="TIG"/>
    <property type="match status" value="1"/>
</dbReference>
<accession>A0A345HYW1</accession>
<evidence type="ECO:0000313" key="4">
    <source>
        <dbReference type="Proteomes" id="UP000253868"/>
    </source>
</evidence>
<dbReference type="Pfam" id="PF14065">
    <property type="entry name" value="Pvc16_N"/>
    <property type="match status" value="1"/>
</dbReference>
<feature type="domain" description="IPT/TIG" evidence="1">
    <location>
        <begin position="221"/>
        <end position="289"/>
    </location>
</feature>